<dbReference type="Proteomes" id="UP000003423">
    <property type="component" value="Unassembled WGS sequence"/>
</dbReference>
<evidence type="ECO:0000259" key="1">
    <source>
        <dbReference type="Pfam" id="PF18480"/>
    </source>
</evidence>
<dbReference type="InterPro" id="IPR041049">
    <property type="entry name" value="DUF5615"/>
</dbReference>
<dbReference type="Pfam" id="PF18480">
    <property type="entry name" value="DUF5615"/>
    <property type="match status" value="1"/>
</dbReference>
<dbReference type="PATRIC" id="fig|859350.6.peg.1918"/>
<dbReference type="AlphaFoldDB" id="I3CZU1"/>
<organism evidence="2 3">
    <name type="scientific">Candidatus Nitrosopumilus salarius BD31</name>
    <dbReference type="NCBI Taxonomy" id="859350"/>
    <lineage>
        <taxon>Archaea</taxon>
        <taxon>Nitrososphaerota</taxon>
        <taxon>Nitrososphaeria</taxon>
        <taxon>Nitrosopumilales</taxon>
        <taxon>Nitrosopumilaceae</taxon>
        <taxon>Nitrosopumilus</taxon>
    </lineage>
</organism>
<dbReference type="RefSeq" id="WP_008301562.1">
    <property type="nucleotide sequence ID" value="NZ_AEXL02000161.1"/>
</dbReference>
<gene>
    <name evidence="2" type="ORF">BD31_I0781</name>
</gene>
<evidence type="ECO:0000313" key="2">
    <source>
        <dbReference type="EMBL" id="EIJ64984.1"/>
    </source>
</evidence>
<keyword evidence="3" id="KW-1185">Reference proteome</keyword>
<evidence type="ECO:0000313" key="3">
    <source>
        <dbReference type="Proteomes" id="UP000003423"/>
    </source>
</evidence>
<feature type="domain" description="DUF5615" evidence="1">
    <location>
        <begin position="151"/>
        <end position="242"/>
    </location>
</feature>
<dbReference type="EMBL" id="AEXL02000161">
    <property type="protein sequence ID" value="EIJ64984.1"/>
    <property type="molecule type" value="Genomic_DNA"/>
</dbReference>
<name>I3CZU1_9ARCH</name>
<reference evidence="2 3" key="1">
    <citation type="journal article" date="2012" name="J. Bacteriol.">
        <title>Genome sequence of "Candidatus Nitrosopumilus salaria" BD31, an ammonia-oxidizing archaeon from the San Francisco Bay estuary.</title>
        <authorList>
            <person name="Mosier A.C."/>
            <person name="Allen E.E."/>
            <person name="Kim M."/>
            <person name="Ferriera S."/>
            <person name="Francis C.A."/>
        </authorList>
    </citation>
    <scope>NUCLEOTIDE SEQUENCE [LARGE SCALE GENOMIC DNA]</scope>
    <source>
        <strain evidence="2 3">BD31</strain>
    </source>
</reference>
<accession>I3CZU1</accession>
<dbReference type="OrthoDB" id="2837at2157"/>
<sequence length="247" mass="29255">MSKRKKREENLRRRVAAIAKSMKKETKKNIVLKKDYAKKVCDHVWIKHHEVEDHTEIVYFCDHCHNQKKIKQTFEHYKFKFLPHELKKHGPAEHHSDPRKYTAPPKPLLLKGSLIQRNNIFNRCFVNKLVTNTNVTGLKEKSEILDNIIPKIILDECVASMKLLEKIQECGYHIEYLGRGLSDYEIHEIVEEQHAILVTEDKEFHHSVLKNKLTYDPIFIGRNTENILENVGIIQKHMKKFEFKQDI</sequence>
<proteinExistence type="predicted"/>
<protein>
    <recommendedName>
        <fullName evidence="1">DUF5615 domain-containing protein</fullName>
    </recommendedName>
</protein>
<comment type="caution">
    <text evidence="2">The sequence shown here is derived from an EMBL/GenBank/DDBJ whole genome shotgun (WGS) entry which is preliminary data.</text>
</comment>